<dbReference type="AlphaFoldDB" id="A0A6N9NPP5"/>
<accession>A0A6N9NPP5</accession>
<dbReference type="RefSeq" id="WP_160634214.1">
    <property type="nucleotide sequence ID" value="NZ_WWNE01000018.1"/>
</dbReference>
<name>A0A6N9NPP5_9FLAO</name>
<protein>
    <recommendedName>
        <fullName evidence="4">DUF306 domain-containing protein</fullName>
    </recommendedName>
</protein>
<comment type="caution">
    <text evidence="2">The sequence shown here is derived from an EMBL/GenBank/DDBJ whole genome shotgun (WGS) entry which is preliminary data.</text>
</comment>
<evidence type="ECO:0000256" key="1">
    <source>
        <dbReference type="SAM" id="SignalP"/>
    </source>
</evidence>
<gene>
    <name evidence="2" type="ORF">GQN54_14115</name>
</gene>
<evidence type="ECO:0000313" key="2">
    <source>
        <dbReference type="EMBL" id="NBG67260.1"/>
    </source>
</evidence>
<feature type="chain" id="PRO_5027081439" description="DUF306 domain-containing protein" evidence="1">
    <location>
        <begin position="20"/>
        <end position="120"/>
    </location>
</feature>
<keyword evidence="3" id="KW-1185">Reference proteome</keyword>
<organism evidence="2 3">
    <name type="scientific">Acidiluteibacter ferrifornacis</name>
    <dbReference type="NCBI Taxonomy" id="2692424"/>
    <lineage>
        <taxon>Bacteria</taxon>
        <taxon>Pseudomonadati</taxon>
        <taxon>Bacteroidota</taxon>
        <taxon>Flavobacteriia</taxon>
        <taxon>Flavobacteriales</taxon>
        <taxon>Cryomorphaceae</taxon>
        <taxon>Acidiluteibacter</taxon>
    </lineage>
</organism>
<sequence length="120" mass="13841">MRLLLTLLFSLCLMNAVFTQSQSAIDGTYQVEGIECIIDFNDGEAKFHFNPNLCITSYSILDSTQIRFQNSKACTKICCDDELDILFIKKTTHYQYYKLKNNNLYLYGTDTLLLINKAKK</sequence>
<dbReference type="Proteomes" id="UP000470771">
    <property type="component" value="Unassembled WGS sequence"/>
</dbReference>
<dbReference type="EMBL" id="WWNE01000018">
    <property type="protein sequence ID" value="NBG67260.1"/>
    <property type="molecule type" value="Genomic_DNA"/>
</dbReference>
<keyword evidence="1" id="KW-0732">Signal</keyword>
<reference evidence="2 3" key="1">
    <citation type="submission" date="2019-12" db="EMBL/GenBank/DDBJ databases">
        <authorList>
            <person name="Zhao J."/>
        </authorList>
    </citation>
    <scope>NUCLEOTIDE SEQUENCE [LARGE SCALE GENOMIC DNA]</scope>
    <source>
        <strain evidence="2 3">S-15</strain>
    </source>
</reference>
<evidence type="ECO:0008006" key="4">
    <source>
        <dbReference type="Google" id="ProtNLM"/>
    </source>
</evidence>
<proteinExistence type="predicted"/>
<feature type="signal peptide" evidence="1">
    <location>
        <begin position="1"/>
        <end position="19"/>
    </location>
</feature>
<evidence type="ECO:0000313" key="3">
    <source>
        <dbReference type="Proteomes" id="UP000470771"/>
    </source>
</evidence>